<dbReference type="SUPFAM" id="SSF47729">
    <property type="entry name" value="IHF-like DNA-binding proteins"/>
    <property type="match status" value="1"/>
</dbReference>
<accession>A0A1F5V5J9</accession>
<evidence type="ECO:0000256" key="1">
    <source>
        <dbReference type="ARBA" id="ARBA00023067"/>
    </source>
</evidence>
<protein>
    <recommendedName>
        <fullName evidence="6">Integration host factor subunit beta</fullName>
    </recommendedName>
</protein>
<keyword evidence="2" id="KW-0238">DNA-binding</keyword>
<evidence type="ECO:0008006" key="6">
    <source>
        <dbReference type="Google" id="ProtNLM"/>
    </source>
</evidence>
<dbReference type="GO" id="GO:0030261">
    <property type="term" value="P:chromosome condensation"/>
    <property type="evidence" value="ECO:0007669"/>
    <property type="project" value="UniProtKB-KW"/>
</dbReference>
<dbReference type="STRING" id="1817863.A2Y62_13025"/>
<organism evidence="4 5">
    <name type="scientific">Candidatus Fischerbacteria bacterium RBG_13_37_8</name>
    <dbReference type="NCBI Taxonomy" id="1817863"/>
    <lineage>
        <taxon>Bacteria</taxon>
        <taxon>Candidatus Fischeribacteriota</taxon>
    </lineage>
</organism>
<dbReference type="PANTHER" id="PTHR33175:SF3">
    <property type="entry name" value="DNA-BINDING PROTEIN HU-BETA"/>
    <property type="match status" value="1"/>
</dbReference>
<gene>
    <name evidence="4" type="ORF">A2Y62_13025</name>
</gene>
<sequence>MKKKDLVEYLAKTYSLPFHTANKIVSVFFDNIIDTLKKGEEVQLRGFGSFRIRKRKERLGRNPKTGQKVNVPSKRVIYFKQGKEIYGSLKRLKK</sequence>
<evidence type="ECO:0000313" key="5">
    <source>
        <dbReference type="Proteomes" id="UP000178943"/>
    </source>
</evidence>
<dbReference type="InterPro" id="IPR000119">
    <property type="entry name" value="Hist_DNA-bd"/>
</dbReference>
<dbReference type="PRINTS" id="PR01727">
    <property type="entry name" value="DNABINDINGHU"/>
</dbReference>
<comment type="caution">
    <text evidence="4">The sequence shown here is derived from an EMBL/GenBank/DDBJ whole genome shotgun (WGS) entry which is preliminary data.</text>
</comment>
<dbReference type="InterPro" id="IPR010992">
    <property type="entry name" value="IHF-like_DNA-bd_dom_sf"/>
</dbReference>
<dbReference type="Proteomes" id="UP000178943">
    <property type="component" value="Unassembled WGS sequence"/>
</dbReference>
<dbReference type="PROSITE" id="PS00045">
    <property type="entry name" value="HISTONE_LIKE"/>
    <property type="match status" value="1"/>
</dbReference>
<dbReference type="EMBL" id="MFGW01000233">
    <property type="protein sequence ID" value="OGF58707.1"/>
    <property type="molecule type" value="Genomic_DNA"/>
</dbReference>
<dbReference type="AlphaFoldDB" id="A0A1F5V5J9"/>
<dbReference type="GO" id="GO:0005829">
    <property type="term" value="C:cytosol"/>
    <property type="evidence" value="ECO:0007669"/>
    <property type="project" value="TreeGrafter"/>
</dbReference>
<proteinExistence type="inferred from homology"/>
<evidence type="ECO:0000313" key="4">
    <source>
        <dbReference type="EMBL" id="OGF58707.1"/>
    </source>
</evidence>
<dbReference type="SMART" id="SM00411">
    <property type="entry name" value="BHL"/>
    <property type="match status" value="1"/>
</dbReference>
<reference evidence="4 5" key="1">
    <citation type="journal article" date="2016" name="Nat. Commun.">
        <title>Thousands of microbial genomes shed light on interconnected biogeochemical processes in an aquifer system.</title>
        <authorList>
            <person name="Anantharaman K."/>
            <person name="Brown C.T."/>
            <person name="Hug L.A."/>
            <person name="Sharon I."/>
            <person name="Castelle C.J."/>
            <person name="Probst A.J."/>
            <person name="Thomas B.C."/>
            <person name="Singh A."/>
            <person name="Wilkins M.J."/>
            <person name="Karaoz U."/>
            <person name="Brodie E.L."/>
            <person name="Williams K.H."/>
            <person name="Hubbard S.S."/>
            <person name="Banfield J.F."/>
        </authorList>
    </citation>
    <scope>NUCLEOTIDE SEQUENCE [LARGE SCALE GENOMIC DNA]</scope>
</reference>
<dbReference type="GO" id="GO:0003677">
    <property type="term" value="F:DNA binding"/>
    <property type="evidence" value="ECO:0007669"/>
    <property type="project" value="UniProtKB-KW"/>
</dbReference>
<evidence type="ECO:0000256" key="3">
    <source>
        <dbReference type="RuleBase" id="RU003939"/>
    </source>
</evidence>
<dbReference type="CDD" id="cd13836">
    <property type="entry name" value="IHF_B"/>
    <property type="match status" value="1"/>
</dbReference>
<comment type="similarity">
    <text evidence="3">Belongs to the bacterial histone-like protein family.</text>
</comment>
<evidence type="ECO:0000256" key="2">
    <source>
        <dbReference type="ARBA" id="ARBA00023125"/>
    </source>
</evidence>
<dbReference type="Pfam" id="PF00216">
    <property type="entry name" value="Bac_DNA_binding"/>
    <property type="match status" value="1"/>
</dbReference>
<dbReference type="Gene3D" id="4.10.520.10">
    <property type="entry name" value="IHF-like DNA-binding proteins"/>
    <property type="match status" value="1"/>
</dbReference>
<dbReference type="InterPro" id="IPR020816">
    <property type="entry name" value="Histone-like_DNA-bd_CS"/>
</dbReference>
<name>A0A1F5V5J9_9BACT</name>
<keyword evidence="1" id="KW-0226">DNA condensation</keyword>
<dbReference type="GO" id="GO:0030527">
    <property type="term" value="F:structural constituent of chromatin"/>
    <property type="evidence" value="ECO:0007669"/>
    <property type="project" value="InterPro"/>
</dbReference>
<dbReference type="PANTHER" id="PTHR33175">
    <property type="entry name" value="DNA-BINDING PROTEIN HU"/>
    <property type="match status" value="1"/>
</dbReference>